<dbReference type="Gene3D" id="1.20.900.10">
    <property type="entry name" value="Dbl homology (DH) domain"/>
    <property type="match status" value="1"/>
</dbReference>
<dbReference type="InterPro" id="IPR047271">
    <property type="entry name" value="Ephexin-like"/>
</dbReference>
<name>A0A9J6GVN7_HAELO</name>
<evidence type="ECO:0000313" key="7">
    <source>
        <dbReference type="Proteomes" id="UP000821853"/>
    </source>
</evidence>
<feature type="domain" description="PH" evidence="4">
    <location>
        <begin position="216"/>
        <end position="256"/>
    </location>
</feature>
<dbReference type="InterPro" id="IPR001452">
    <property type="entry name" value="SH3_domain"/>
</dbReference>
<keyword evidence="1 2" id="KW-0728">SH3 domain</keyword>
<dbReference type="PANTHER" id="PTHR12845">
    <property type="entry name" value="GUANINE NUCLEOTIDE EXCHANGE FACTOR"/>
    <property type="match status" value="1"/>
</dbReference>
<dbReference type="SUPFAM" id="SSF50044">
    <property type="entry name" value="SH3-domain"/>
    <property type="match status" value="1"/>
</dbReference>
<dbReference type="InterPro" id="IPR035899">
    <property type="entry name" value="DBL_dom_sf"/>
</dbReference>
<feature type="domain" description="SH3" evidence="3">
    <location>
        <begin position="267"/>
        <end position="328"/>
    </location>
</feature>
<dbReference type="SMART" id="SM00326">
    <property type="entry name" value="SH3"/>
    <property type="match status" value="1"/>
</dbReference>
<dbReference type="OrthoDB" id="27593at2759"/>
<dbReference type="EMBL" id="JABSTR010000009">
    <property type="protein sequence ID" value="KAH9379291.1"/>
    <property type="molecule type" value="Genomic_DNA"/>
</dbReference>
<protein>
    <recommendedName>
        <fullName evidence="8">Guanine nucleotide exchange factor</fullName>
    </recommendedName>
</protein>
<keyword evidence="7" id="KW-1185">Reference proteome</keyword>
<evidence type="ECO:0008006" key="8">
    <source>
        <dbReference type="Google" id="ProtNLM"/>
    </source>
</evidence>
<reference evidence="6 7" key="1">
    <citation type="journal article" date="2020" name="Cell">
        <title>Large-Scale Comparative Analyses of Tick Genomes Elucidate Their Genetic Diversity and Vector Capacities.</title>
        <authorList>
            <consortium name="Tick Genome and Microbiome Consortium (TIGMIC)"/>
            <person name="Jia N."/>
            <person name="Wang J."/>
            <person name="Shi W."/>
            <person name="Du L."/>
            <person name="Sun Y."/>
            <person name="Zhan W."/>
            <person name="Jiang J.F."/>
            <person name="Wang Q."/>
            <person name="Zhang B."/>
            <person name="Ji P."/>
            <person name="Bell-Sakyi L."/>
            <person name="Cui X.M."/>
            <person name="Yuan T.T."/>
            <person name="Jiang B.G."/>
            <person name="Yang W.F."/>
            <person name="Lam T.T."/>
            <person name="Chang Q.C."/>
            <person name="Ding S.J."/>
            <person name="Wang X.J."/>
            <person name="Zhu J.G."/>
            <person name="Ruan X.D."/>
            <person name="Zhao L."/>
            <person name="Wei J.T."/>
            <person name="Ye R.Z."/>
            <person name="Que T.C."/>
            <person name="Du C.H."/>
            <person name="Zhou Y.H."/>
            <person name="Cheng J.X."/>
            <person name="Dai P.F."/>
            <person name="Guo W.B."/>
            <person name="Han X.H."/>
            <person name="Huang E.J."/>
            <person name="Li L.F."/>
            <person name="Wei W."/>
            <person name="Gao Y.C."/>
            <person name="Liu J.Z."/>
            <person name="Shao H.Z."/>
            <person name="Wang X."/>
            <person name="Wang C.C."/>
            <person name="Yang T.C."/>
            <person name="Huo Q.B."/>
            <person name="Li W."/>
            <person name="Chen H.Y."/>
            <person name="Chen S.E."/>
            <person name="Zhou L.G."/>
            <person name="Ni X.B."/>
            <person name="Tian J.H."/>
            <person name="Sheng Y."/>
            <person name="Liu T."/>
            <person name="Pan Y.S."/>
            <person name="Xia L.Y."/>
            <person name="Li J."/>
            <person name="Zhao F."/>
            <person name="Cao W.C."/>
        </authorList>
    </citation>
    <scope>NUCLEOTIDE SEQUENCE [LARGE SCALE GENOMIC DNA]</scope>
    <source>
        <strain evidence="6">HaeL-2018</strain>
    </source>
</reference>
<proteinExistence type="predicted"/>
<dbReference type="InterPro" id="IPR011993">
    <property type="entry name" value="PH-like_dom_sf"/>
</dbReference>
<dbReference type="InterPro" id="IPR001849">
    <property type="entry name" value="PH_domain"/>
</dbReference>
<evidence type="ECO:0000256" key="1">
    <source>
        <dbReference type="ARBA" id="ARBA00022443"/>
    </source>
</evidence>
<evidence type="ECO:0000313" key="6">
    <source>
        <dbReference type="EMBL" id="KAH9379291.1"/>
    </source>
</evidence>
<dbReference type="InterPro" id="IPR047270">
    <property type="entry name" value="PH_ephexin"/>
</dbReference>
<sequence>MRGSTAPRTCATAPTRATRSGCCASWPAHGPDVRGRIRELEAHAACQGLQLHSFLLLPMQRITRLPLLADALLRHAPDSAPARNALGALNQVVCECNEGARKMARMEEMLHISRALEFRECRAVPLISSSRWLVKRGPLVRVSLDSRRRTWGRLVRCARTALHLFLFTDLLLVTKRKASGARGDDYYAVLDHCPRNMVQACGEPPALPPRLPDCCRHLFQLTLLQNSAGRTLEMLLASDSESDKTRWMDVLTPMVSSDPDERIYEEWDCPQVQCRHAYVPQQPDELALEEADVVNVFRKMSDGWYEGERLRDGARGWFPASHTVELVNLHVRSRNLRMRYRLLMASQQLLLEQQQQQGGTGGTTPPLPLQQ</sequence>
<evidence type="ECO:0000259" key="5">
    <source>
        <dbReference type="PROSITE" id="PS50010"/>
    </source>
</evidence>
<evidence type="ECO:0000256" key="2">
    <source>
        <dbReference type="PROSITE-ProRule" id="PRU00192"/>
    </source>
</evidence>
<comment type="caution">
    <text evidence="6">The sequence shown here is derived from an EMBL/GenBank/DDBJ whole genome shotgun (WGS) entry which is preliminary data.</text>
</comment>
<dbReference type="Pfam" id="PF00018">
    <property type="entry name" value="SH3_1"/>
    <property type="match status" value="1"/>
</dbReference>
<accession>A0A9J6GVN7</accession>
<dbReference type="OMA" id="ECNENAR"/>
<evidence type="ECO:0000259" key="3">
    <source>
        <dbReference type="PROSITE" id="PS50002"/>
    </source>
</evidence>
<dbReference type="PROSITE" id="PS50003">
    <property type="entry name" value="PH_DOMAIN"/>
    <property type="match status" value="1"/>
</dbReference>
<dbReference type="VEuPathDB" id="VectorBase:HLOH_041817"/>
<dbReference type="Proteomes" id="UP000821853">
    <property type="component" value="Unassembled WGS sequence"/>
</dbReference>
<dbReference type="CDD" id="cd11793">
    <property type="entry name" value="SH3_ephexin1_like"/>
    <property type="match status" value="1"/>
</dbReference>
<dbReference type="InterPro" id="IPR000219">
    <property type="entry name" value="DH_dom"/>
</dbReference>
<dbReference type="PANTHER" id="PTHR12845:SF5">
    <property type="entry name" value="EPHEXIN, ISOFORM D"/>
    <property type="match status" value="1"/>
</dbReference>
<dbReference type="Gene3D" id="2.30.30.40">
    <property type="entry name" value="SH3 Domains"/>
    <property type="match status" value="1"/>
</dbReference>
<dbReference type="InterPro" id="IPR036028">
    <property type="entry name" value="SH3-like_dom_sf"/>
</dbReference>
<evidence type="ECO:0000259" key="4">
    <source>
        <dbReference type="PROSITE" id="PS50003"/>
    </source>
</evidence>
<dbReference type="GO" id="GO:0005085">
    <property type="term" value="F:guanyl-nucleotide exchange factor activity"/>
    <property type="evidence" value="ECO:0007669"/>
    <property type="project" value="InterPro"/>
</dbReference>
<dbReference type="PROSITE" id="PS50010">
    <property type="entry name" value="DH_2"/>
    <property type="match status" value="1"/>
</dbReference>
<dbReference type="SUPFAM" id="SSF48065">
    <property type="entry name" value="DBL homology domain (DH-domain)"/>
    <property type="match status" value="1"/>
</dbReference>
<dbReference type="PROSITE" id="PS50002">
    <property type="entry name" value="SH3"/>
    <property type="match status" value="1"/>
</dbReference>
<dbReference type="CDD" id="cd01221">
    <property type="entry name" value="PH_ephexin"/>
    <property type="match status" value="1"/>
</dbReference>
<dbReference type="AlphaFoldDB" id="A0A9J6GVN7"/>
<gene>
    <name evidence="6" type="ORF">HPB48_006991</name>
</gene>
<dbReference type="Gene3D" id="2.30.29.30">
    <property type="entry name" value="Pleckstrin-homology domain (PH domain)/Phosphotyrosine-binding domain (PTB)"/>
    <property type="match status" value="1"/>
</dbReference>
<feature type="domain" description="DH" evidence="5">
    <location>
        <begin position="37"/>
        <end position="99"/>
    </location>
</feature>
<dbReference type="Pfam" id="PF00621">
    <property type="entry name" value="RhoGEF"/>
    <property type="match status" value="1"/>
</dbReference>
<organism evidence="6 7">
    <name type="scientific">Haemaphysalis longicornis</name>
    <name type="common">Bush tick</name>
    <dbReference type="NCBI Taxonomy" id="44386"/>
    <lineage>
        <taxon>Eukaryota</taxon>
        <taxon>Metazoa</taxon>
        <taxon>Ecdysozoa</taxon>
        <taxon>Arthropoda</taxon>
        <taxon>Chelicerata</taxon>
        <taxon>Arachnida</taxon>
        <taxon>Acari</taxon>
        <taxon>Parasitiformes</taxon>
        <taxon>Ixodida</taxon>
        <taxon>Ixodoidea</taxon>
        <taxon>Ixodidae</taxon>
        <taxon>Haemaphysalinae</taxon>
        <taxon>Haemaphysalis</taxon>
    </lineage>
</organism>
<dbReference type="SUPFAM" id="SSF50729">
    <property type="entry name" value="PH domain-like"/>
    <property type="match status" value="1"/>
</dbReference>